<dbReference type="InterPro" id="IPR035906">
    <property type="entry name" value="MetI-like_sf"/>
</dbReference>
<keyword evidence="11" id="KW-1185">Reference proteome</keyword>
<dbReference type="RefSeq" id="WP_264716018.1">
    <property type="nucleotide sequence ID" value="NZ_JAPDNT010000029.1"/>
</dbReference>
<keyword evidence="3 8" id="KW-0813">Transport</keyword>
<evidence type="ECO:0000256" key="7">
    <source>
        <dbReference type="ARBA" id="ARBA00023136"/>
    </source>
</evidence>
<evidence type="ECO:0000256" key="6">
    <source>
        <dbReference type="ARBA" id="ARBA00022989"/>
    </source>
</evidence>
<organism evidence="10 11">
    <name type="scientific">Limobrevibacterium gyesilva</name>
    <dbReference type="NCBI Taxonomy" id="2991712"/>
    <lineage>
        <taxon>Bacteria</taxon>
        <taxon>Pseudomonadati</taxon>
        <taxon>Pseudomonadota</taxon>
        <taxon>Alphaproteobacteria</taxon>
        <taxon>Acetobacterales</taxon>
        <taxon>Acetobacteraceae</taxon>
        <taxon>Limobrevibacterium</taxon>
    </lineage>
</organism>
<dbReference type="AlphaFoldDB" id="A0AA41YV36"/>
<evidence type="ECO:0000256" key="3">
    <source>
        <dbReference type="ARBA" id="ARBA00022448"/>
    </source>
</evidence>
<feature type="transmembrane region" description="Helical" evidence="8">
    <location>
        <begin position="57"/>
        <end position="74"/>
    </location>
</feature>
<feature type="transmembrane region" description="Helical" evidence="8">
    <location>
        <begin position="162"/>
        <end position="181"/>
    </location>
</feature>
<feature type="domain" description="ABC transmembrane type-1" evidence="9">
    <location>
        <begin position="73"/>
        <end position="279"/>
    </location>
</feature>
<dbReference type="CDD" id="cd06261">
    <property type="entry name" value="TM_PBP2"/>
    <property type="match status" value="1"/>
</dbReference>
<evidence type="ECO:0000256" key="4">
    <source>
        <dbReference type="ARBA" id="ARBA00022475"/>
    </source>
</evidence>
<dbReference type="GO" id="GO:0005886">
    <property type="term" value="C:plasma membrane"/>
    <property type="evidence" value="ECO:0007669"/>
    <property type="project" value="UniProtKB-SubCell"/>
</dbReference>
<comment type="subcellular location">
    <subcellularLocation>
        <location evidence="1 8">Cell membrane</location>
        <topology evidence="1 8">Multi-pass membrane protein</topology>
    </subcellularLocation>
</comment>
<feature type="transmembrane region" description="Helical" evidence="8">
    <location>
        <begin position="81"/>
        <end position="99"/>
    </location>
</feature>
<dbReference type="EMBL" id="JAPDNT010000029">
    <property type="protein sequence ID" value="MCW3477098.1"/>
    <property type="molecule type" value="Genomic_DNA"/>
</dbReference>
<evidence type="ECO:0000259" key="9">
    <source>
        <dbReference type="PROSITE" id="PS50928"/>
    </source>
</evidence>
<protein>
    <submittedName>
        <fullName evidence="10">ABC transporter permease</fullName>
    </submittedName>
</protein>
<feature type="transmembrane region" description="Helical" evidence="8">
    <location>
        <begin position="105"/>
        <end position="124"/>
    </location>
</feature>
<dbReference type="SUPFAM" id="SSF161098">
    <property type="entry name" value="MetI-like"/>
    <property type="match status" value="1"/>
</dbReference>
<dbReference type="PANTHER" id="PTHR42929:SF5">
    <property type="entry name" value="ABC TRANSPORTER PERMEASE PROTEIN"/>
    <property type="match status" value="1"/>
</dbReference>
<dbReference type="PROSITE" id="PS50928">
    <property type="entry name" value="ABC_TM1"/>
    <property type="match status" value="1"/>
</dbReference>
<sequence>MTDDRNAAVHAREARHERARMLGLALPALAVIGAAVVVPILWVLYLSVLDVQGHFTLGNYLVLATEGANLSVIVTTLKVSLLVTVVSVVIGYPLTYLLAQLPPSLATICMLGILLPYMTSVLVRTYAWMVLLGRRGIVNTMLVWLGITDAPLQLMFNTTATVIGMVHVMVPLLALPLYATMRAIDHGFLRAAASLGAGPVATFWRVYFPLSLPGLSAGTFLIFVTSLGFFITPTVLGGGRVTMIGQQIATAIATYDGFGVATALGVGLLAATAILLGFAMRVLRLDLMRAP</sequence>
<comment type="similarity">
    <text evidence="2">Belongs to the binding-protein-dependent transport system permease family. CysTW subfamily.</text>
</comment>
<evidence type="ECO:0000256" key="5">
    <source>
        <dbReference type="ARBA" id="ARBA00022692"/>
    </source>
</evidence>
<reference evidence="10" key="1">
    <citation type="submission" date="2022-09" db="EMBL/GenBank/DDBJ databases">
        <title>Rhodovastum sp. nov. RN2-1 isolated from soil in Seongnam, South Korea.</title>
        <authorList>
            <person name="Le N.T."/>
        </authorList>
    </citation>
    <scope>NUCLEOTIDE SEQUENCE</scope>
    <source>
        <strain evidence="10">RN2-1</strain>
    </source>
</reference>
<reference evidence="10" key="2">
    <citation type="submission" date="2022-10" db="EMBL/GenBank/DDBJ databases">
        <authorList>
            <person name="Trinh H.N."/>
        </authorList>
    </citation>
    <scope>NUCLEOTIDE SEQUENCE</scope>
    <source>
        <strain evidence="10">RN2-1</strain>
    </source>
</reference>
<dbReference type="Pfam" id="PF00528">
    <property type="entry name" value="BPD_transp_1"/>
    <property type="match status" value="1"/>
</dbReference>
<evidence type="ECO:0000313" key="10">
    <source>
        <dbReference type="EMBL" id="MCW3477098.1"/>
    </source>
</evidence>
<evidence type="ECO:0000313" key="11">
    <source>
        <dbReference type="Proteomes" id="UP001165679"/>
    </source>
</evidence>
<comment type="caution">
    <text evidence="10">The sequence shown here is derived from an EMBL/GenBank/DDBJ whole genome shotgun (WGS) entry which is preliminary data.</text>
</comment>
<keyword evidence="7 8" id="KW-0472">Membrane</keyword>
<feature type="transmembrane region" description="Helical" evidence="8">
    <location>
        <begin position="21"/>
        <end position="45"/>
    </location>
</feature>
<dbReference type="PANTHER" id="PTHR42929">
    <property type="entry name" value="INNER MEMBRANE ABC TRANSPORTER PERMEASE PROTEIN YDCU-RELATED-RELATED"/>
    <property type="match status" value="1"/>
</dbReference>
<keyword evidence="6 8" id="KW-1133">Transmembrane helix</keyword>
<keyword evidence="5 8" id="KW-0812">Transmembrane</keyword>
<dbReference type="GO" id="GO:0055085">
    <property type="term" value="P:transmembrane transport"/>
    <property type="evidence" value="ECO:0007669"/>
    <property type="project" value="InterPro"/>
</dbReference>
<dbReference type="InterPro" id="IPR000515">
    <property type="entry name" value="MetI-like"/>
</dbReference>
<feature type="transmembrane region" description="Helical" evidence="8">
    <location>
        <begin position="214"/>
        <end position="236"/>
    </location>
</feature>
<evidence type="ECO:0000256" key="8">
    <source>
        <dbReference type="RuleBase" id="RU363032"/>
    </source>
</evidence>
<feature type="transmembrane region" description="Helical" evidence="8">
    <location>
        <begin position="257"/>
        <end position="279"/>
    </location>
</feature>
<keyword evidence="4" id="KW-1003">Cell membrane</keyword>
<gene>
    <name evidence="10" type="ORF">OL599_21235</name>
</gene>
<proteinExistence type="inferred from homology"/>
<name>A0AA41YV36_9PROT</name>
<evidence type="ECO:0000256" key="1">
    <source>
        <dbReference type="ARBA" id="ARBA00004651"/>
    </source>
</evidence>
<accession>A0AA41YV36</accession>
<feature type="transmembrane region" description="Helical" evidence="8">
    <location>
        <begin position="188"/>
        <end position="208"/>
    </location>
</feature>
<dbReference type="Proteomes" id="UP001165679">
    <property type="component" value="Unassembled WGS sequence"/>
</dbReference>
<dbReference type="Gene3D" id="1.10.3720.10">
    <property type="entry name" value="MetI-like"/>
    <property type="match status" value="1"/>
</dbReference>
<evidence type="ECO:0000256" key="2">
    <source>
        <dbReference type="ARBA" id="ARBA00007069"/>
    </source>
</evidence>